<name>A0A6G0WLS1_9STRA</name>
<evidence type="ECO:0000313" key="1">
    <source>
        <dbReference type="EMBL" id="KAF0728236.1"/>
    </source>
</evidence>
<reference evidence="1 2" key="1">
    <citation type="submission" date="2019-07" db="EMBL/GenBank/DDBJ databases">
        <title>Genomics analysis of Aphanomyces spp. identifies a new class of oomycete effector associated with host adaptation.</title>
        <authorList>
            <person name="Gaulin E."/>
        </authorList>
    </citation>
    <scope>NUCLEOTIDE SEQUENCE [LARGE SCALE GENOMIC DNA]</scope>
    <source>
        <strain evidence="1 2">ATCC 201684</strain>
    </source>
</reference>
<dbReference type="AlphaFoldDB" id="A0A6G0WLS1"/>
<organism evidence="1 2">
    <name type="scientific">Aphanomyces euteiches</name>
    <dbReference type="NCBI Taxonomy" id="100861"/>
    <lineage>
        <taxon>Eukaryota</taxon>
        <taxon>Sar</taxon>
        <taxon>Stramenopiles</taxon>
        <taxon>Oomycota</taxon>
        <taxon>Saprolegniomycetes</taxon>
        <taxon>Saprolegniales</taxon>
        <taxon>Verrucalvaceae</taxon>
        <taxon>Aphanomyces</taxon>
    </lineage>
</organism>
<comment type="caution">
    <text evidence="1">The sequence shown here is derived from an EMBL/GenBank/DDBJ whole genome shotgun (WGS) entry which is preliminary data.</text>
</comment>
<proteinExistence type="predicted"/>
<sequence>MARAILVLQESVLWFPSAGWVSRGGIFVSFHLEVEKFVVVREWIVVVVEHINKRSIRRSRERSSVVVPAVFMIAVVELHHAVKTFVQWNIVARGINRTKQSPTRDDASDGRGIIALDLAAKVPLGLRHHEMRWKLRGFLSHAATDRLQVVE</sequence>
<evidence type="ECO:0000313" key="2">
    <source>
        <dbReference type="Proteomes" id="UP000481153"/>
    </source>
</evidence>
<accession>A0A6G0WLS1</accession>
<dbReference type="EMBL" id="VJMJ01000180">
    <property type="protein sequence ID" value="KAF0728236.1"/>
    <property type="molecule type" value="Genomic_DNA"/>
</dbReference>
<keyword evidence="2" id="KW-1185">Reference proteome</keyword>
<protein>
    <submittedName>
        <fullName evidence="1">Uncharacterized protein</fullName>
    </submittedName>
</protein>
<gene>
    <name evidence="1" type="ORF">Ae201684_013887</name>
</gene>
<dbReference type="Proteomes" id="UP000481153">
    <property type="component" value="Unassembled WGS sequence"/>
</dbReference>